<evidence type="ECO:0000313" key="6">
    <source>
        <dbReference type="Proteomes" id="UP000677687"/>
    </source>
</evidence>
<proteinExistence type="inferred from homology"/>
<comment type="caution">
    <text evidence="5">The sequence shown here is derived from an EMBL/GenBank/DDBJ whole genome shotgun (WGS) entry which is preliminary data.</text>
</comment>
<evidence type="ECO:0000256" key="3">
    <source>
        <dbReference type="ARBA" id="ARBA00023274"/>
    </source>
</evidence>
<accession>A0A8T4KVF0</accession>
<organism evidence="5 6">
    <name type="scientific">Candidatus Iainarchaeum sp</name>
    <dbReference type="NCBI Taxonomy" id="3101447"/>
    <lineage>
        <taxon>Archaea</taxon>
        <taxon>Candidatus Iainarchaeota</taxon>
        <taxon>Candidatus Iainarchaeia</taxon>
        <taxon>Candidatus Iainarchaeales</taxon>
        <taxon>Candidatus Iainarchaeaceae</taxon>
        <taxon>Candidatus Iainarchaeum</taxon>
    </lineage>
</organism>
<dbReference type="PROSITE" id="PS00579">
    <property type="entry name" value="RIBOSOMAL_L29"/>
    <property type="match status" value="1"/>
</dbReference>
<protein>
    <recommendedName>
        <fullName evidence="4">Large ribosomal subunit protein uL29</fullName>
    </recommendedName>
</protein>
<dbReference type="Proteomes" id="UP000677687">
    <property type="component" value="Unassembled WGS sequence"/>
</dbReference>
<evidence type="ECO:0000256" key="2">
    <source>
        <dbReference type="ARBA" id="ARBA00022980"/>
    </source>
</evidence>
<dbReference type="EMBL" id="JAGVWD010000039">
    <property type="protein sequence ID" value="MBS3057522.1"/>
    <property type="molecule type" value="Genomic_DNA"/>
</dbReference>
<dbReference type="InterPro" id="IPR001854">
    <property type="entry name" value="Ribosomal_uL29"/>
</dbReference>
<dbReference type="Gene3D" id="1.10.287.310">
    <property type="match status" value="1"/>
</dbReference>
<comment type="similarity">
    <text evidence="1 4">Belongs to the universal ribosomal protein uL29 family.</text>
</comment>
<gene>
    <name evidence="5" type="primary">rpmC</name>
    <name evidence="4" type="synonym">rpl29</name>
    <name evidence="5" type="ORF">J4415_02735</name>
</gene>
<dbReference type="GO" id="GO:0006412">
    <property type="term" value="P:translation"/>
    <property type="evidence" value="ECO:0007669"/>
    <property type="project" value="UniProtKB-UniRule"/>
</dbReference>
<dbReference type="SUPFAM" id="SSF46561">
    <property type="entry name" value="Ribosomal protein L29 (L29p)"/>
    <property type="match status" value="1"/>
</dbReference>
<dbReference type="GO" id="GO:0003735">
    <property type="term" value="F:structural constituent of ribosome"/>
    <property type="evidence" value="ECO:0007669"/>
    <property type="project" value="InterPro"/>
</dbReference>
<reference evidence="5" key="2">
    <citation type="submission" date="2021-05" db="EMBL/GenBank/DDBJ databases">
        <title>Protein family content uncovers lineage relationships and bacterial pathway maintenance mechanisms in DPANN archaea.</title>
        <authorList>
            <person name="Castelle C.J."/>
            <person name="Meheust R."/>
            <person name="Jaffe A.L."/>
            <person name="Seitz K."/>
            <person name="Gong X."/>
            <person name="Baker B.J."/>
            <person name="Banfield J.F."/>
        </authorList>
    </citation>
    <scope>NUCLEOTIDE SEQUENCE</scope>
    <source>
        <strain evidence="5">RIFCSPHIGHO2_01_FULL_AR10_44_11</strain>
    </source>
</reference>
<dbReference type="GO" id="GO:0005840">
    <property type="term" value="C:ribosome"/>
    <property type="evidence" value="ECO:0007669"/>
    <property type="project" value="UniProtKB-KW"/>
</dbReference>
<name>A0A8T4KVF0_9ARCH</name>
<evidence type="ECO:0000313" key="5">
    <source>
        <dbReference type="EMBL" id="MBS3057522.1"/>
    </source>
</evidence>
<dbReference type="InterPro" id="IPR018254">
    <property type="entry name" value="Ribosomal_uL29_CS"/>
</dbReference>
<dbReference type="HAMAP" id="MF_00374">
    <property type="entry name" value="Ribosomal_uL29"/>
    <property type="match status" value="1"/>
</dbReference>
<evidence type="ECO:0000256" key="1">
    <source>
        <dbReference type="ARBA" id="ARBA00009254"/>
    </source>
</evidence>
<dbReference type="NCBIfam" id="TIGR00012">
    <property type="entry name" value="L29"/>
    <property type="match status" value="1"/>
</dbReference>
<dbReference type="Pfam" id="PF00831">
    <property type="entry name" value="Ribosomal_L29"/>
    <property type="match status" value="1"/>
</dbReference>
<keyword evidence="3 4" id="KW-0687">Ribonucleoprotein</keyword>
<sequence>MALKIRQIREMAVQEAEEKLLEMRADLAKEKALVASHTKQENPGKIRALRRTVAKILTIVNEKKHSANEKIKNRGKSK</sequence>
<keyword evidence="2 4" id="KW-0689">Ribosomal protein</keyword>
<dbReference type="InterPro" id="IPR036049">
    <property type="entry name" value="Ribosomal_uL29_sf"/>
</dbReference>
<reference evidence="5" key="1">
    <citation type="submission" date="2021-03" db="EMBL/GenBank/DDBJ databases">
        <authorList>
            <person name="Jaffe A."/>
        </authorList>
    </citation>
    <scope>NUCLEOTIDE SEQUENCE</scope>
    <source>
        <strain evidence="5">RIFCSPHIGHO2_01_FULL_AR10_44_11</strain>
    </source>
</reference>
<evidence type="ECO:0000256" key="4">
    <source>
        <dbReference type="HAMAP-Rule" id="MF_00374"/>
    </source>
</evidence>
<dbReference type="AlphaFoldDB" id="A0A8T4KVF0"/>
<dbReference type="GO" id="GO:1990904">
    <property type="term" value="C:ribonucleoprotein complex"/>
    <property type="evidence" value="ECO:0007669"/>
    <property type="project" value="UniProtKB-KW"/>
</dbReference>